<protein>
    <submittedName>
        <fullName evidence="1">Uncharacterized protein</fullName>
    </submittedName>
</protein>
<organism evidence="1">
    <name type="scientific">uncultured Caudovirales phage</name>
    <dbReference type="NCBI Taxonomy" id="2100421"/>
    <lineage>
        <taxon>Viruses</taxon>
        <taxon>Duplodnaviria</taxon>
        <taxon>Heunggongvirae</taxon>
        <taxon>Uroviricota</taxon>
        <taxon>Caudoviricetes</taxon>
        <taxon>Peduoviridae</taxon>
        <taxon>Maltschvirus</taxon>
        <taxon>Maltschvirus maltsch</taxon>
    </lineage>
</organism>
<dbReference type="EMBL" id="LR797187">
    <property type="protein sequence ID" value="CAB4192224.1"/>
    <property type="molecule type" value="Genomic_DNA"/>
</dbReference>
<evidence type="ECO:0000313" key="1">
    <source>
        <dbReference type="EMBL" id="CAB4192224.1"/>
    </source>
</evidence>
<proteinExistence type="predicted"/>
<gene>
    <name evidence="1" type="ORF">UFOVP1233_19</name>
</gene>
<sequence length="155" mass="17649">MTQPANTFPPRTPITKSGNYRLKVIPPRLDWIKHDLQTGIIETSLLLVDAEGNEMKRRVTNKWGDWKSLAFLVGKFSGKFTAELRLDATPIEFLEYIKPACGHTVEVAVNVEPDIRDGVHYHYKDKPQFKYKLEFARGTIKPTPAPDLNTEAPPF</sequence>
<name>A0A6J5RKG0_9CAUD</name>
<reference evidence="1" key="1">
    <citation type="submission" date="2020-05" db="EMBL/GenBank/DDBJ databases">
        <authorList>
            <person name="Chiriac C."/>
            <person name="Salcher M."/>
            <person name="Ghai R."/>
            <person name="Kavagutti S V."/>
        </authorList>
    </citation>
    <scope>NUCLEOTIDE SEQUENCE</scope>
</reference>
<accession>A0A6J5RKG0</accession>